<comment type="similarity">
    <text evidence="2">Belongs to the MscS (TC 1.A.23) family.</text>
</comment>
<evidence type="ECO:0000256" key="1">
    <source>
        <dbReference type="ARBA" id="ARBA00004651"/>
    </source>
</evidence>
<feature type="compositionally biased region" description="Low complexity" evidence="7">
    <location>
        <begin position="287"/>
        <end position="299"/>
    </location>
</feature>
<feature type="transmembrane region" description="Helical" evidence="8">
    <location>
        <begin position="12"/>
        <end position="30"/>
    </location>
</feature>
<dbReference type="EMBL" id="CP062796">
    <property type="protein sequence ID" value="QUL98289.1"/>
    <property type="molecule type" value="Genomic_DNA"/>
</dbReference>
<comment type="subcellular location">
    <subcellularLocation>
        <location evidence="1">Cell membrane</location>
        <topology evidence="1">Multi-pass membrane protein</topology>
    </subcellularLocation>
</comment>
<keyword evidence="3" id="KW-1003">Cell membrane</keyword>
<feature type="domain" description="Mechanosensitive ion channel MscS C-terminal" evidence="10">
    <location>
        <begin position="180"/>
        <end position="263"/>
    </location>
</feature>
<dbReference type="SUPFAM" id="SSF82861">
    <property type="entry name" value="Mechanosensitive channel protein MscS (YggB), transmembrane region"/>
    <property type="match status" value="1"/>
</dbReference>
<dbReference type="AlphaFoldDB" id="A0AAT9LB36"/>
<dbReference type="InterPro" id="IPR023408">
    <property type="entry name" value="MscS_beta-dom_sf"/>
</dbReference>
<name>A0AAT9LB36_9FIRM</name>
<dbReference type="InterPro" id="IPR010920">
    <property type="entry name" value="LSM_dom_sf"/>
</dbReference>
<feature type="domain" description="Mechanosensitive ion channel MscS" evidence="9">
    <location>
        <begin position="108"/>
        <end position="171"/>
    </location>
</feature>
<feature type="transmembrane region" description="Helical" evidence="8">
    <location>
        <begin position="68"/>
        <end position="86"/>
    </location>
</feature>
<keyword evidence="6 8" id="KW-0472">Membrane</keyword>
<gene>
    <name evidence="12" type="ORF">IMF26_09720</name>
</gene>
<evidence type="ECO:0000256" key="3">
    <source>
        <dbReference type="ARBA" id="ARBA00022475"/>
    </source>
</evidence>
<dbReference type="PANTHER" id="PTHR30460:SF0">
    <property type="entry name" value="MODERATE CONDUCTANCE MECHANOSENSITIVE CHANNEL YBIO"/>
    <property type="match status" value="1"/>
</dbReference>
<dbReference type="Pfam" id="PF21082">
    <property type="entry name" value="MS_channel_3rd"/>
    <property type="match status" value="1"/>
</dbReference>
<dbReference type="GO" id="GO:0008381">
    <property type="term" value="F:mechanosensitive monoatomic ion channel activity"/>
    <property type="evidence" value="ECO:0007669"/>
    <property type="project" value="InterPro"/>
</dbReference>
<proteinExistence type="inferred from homology"/>
<dbReference type="InterPro" id="IPR011066">
    <property type="entry name" value="MscS_channel_C_sf"/>
</dbReference>
<dbReference type="SUPFAM" id="SSF50182">
    <property type="entry name" value="Sm-like ribonucleoproteins"/>
    <property type="match status" value="1"/>
</dbReference>
<evidence type="ECO:0000259" key="9">
    <source>
        <dbReference type="Pfam" id="PF00924"/>
    </source>
</evidence>
<evidence type="ECO:0000256" key="5">
    <source>
        <dbReference type="ARBA" id="ARBA00022989"/>
    </source>
</evidence>
<dbReference type="InterPro" id="IPR049278">
    <property type="entry name" value="MS_channel_C"/>
</dbReference>
<accession>A0AAT9LB36</accession>
<dbReference type="GO" id="GO:0005886">
    <property type="term" value="C:plasma membrane"/>
    <property type="evidence" value="ECO:0007669"/>
    <property type="project" value="UniProtKB-SubCell"/>
</dbReference>
<dbReference type="FunFam" id="2.30.30.60:FF:000001">
    <property type="entry name" value="MscS Mechanosensitive ion channel"/>
    <property type="match status" value="1"/>
</dbReference>
<dbReference type="Gene3D" id="3.30.70.100">
    <property type="match status" value="1"/>
</dbReference>
<evidence type="ECO:0000256" key="4">
    <source>
        <dbReference type="ARBA" id="ARBA00022692"/>
    </source>
</evidence>
<dbReference type="InterPro" id="IPR045276">
    <property type="entry name" value="YbiO_bact"/>
</dbReference>
<dbReference type="FunFam" id="3.30.70.100:FF:000018">
    <property type="entry name" value="MscS mechanosensitive ion channel"/>
    <property type="match status" value="1"/>
</dbReference>
<dbReference type="SUPFAM" id="SSF82689">
    <property type="entry name" value="Mechanosensitive channel protein MscS (YggB), C-terminal domain"/>
    <property type="match status" value="1"/>
</dbReference>
<evidence type="ECO:0000256" key="6">
    <source>
        <dbReference type="ARBA" id="ARBA00023136"/>
    </source>
</evidence>
<dbReference type="Gene3D" id="2.30.30.60">
    <property type="match status" value="1"/>
</dbReference>
<dbReference type="InterPro" id="IPR049142">
    <property type="entry name" value="MS_channel_1st"/>
</dbReference>
<reference evidence="12" key="1">
    <citation type="submission" date="2020-10" db="EMBL/GenBank/DDBJ databases">
        <authorList>
            <person name="Kadnikov V."/>
            <person name="Beletsky A.V."/>
            <person name="Mardanov A.V."/>
            <person name="Karnachuk O.V."/>
            <person name="Ravin N.V."/>
        </authorList>
    </citation>
    <scope>NUCLEOTIDE SEQUENCE</scope>
    <source>
        <strain evidence="12">Bu02</strain>
    </source>
</reference>
<feature type="domain" description="Mechanosensitive ion channel transmembrane helices 2/3" evidence="11">
    <location>
        <begin position="68"/>
        <end position="107"/>
    </location>
</feature>
<evidence type="ECO:0000259" key="11">
    <source>
        <dbReference type="Pfam" id="PF21088"/>
    </source>
</evidence>
<evidence type="ECO:0000256" key="7">
    <source>
        <dbReference type="SAM" id="MobiDB-lite"/>
    </source>
</evidence>
<organism evidence="12">
    <name type="scientific">Candidatus Fermentithermobacillus carboniphilus</name>
    <dbReference type="NCBI Taxonomy" id="3085328"/>
    <lineage>
        <taxon>Bacteria</taxon>
        <taxon>Bacillati</taxon>
        <taxon>Bacillota</taxon>
        <taxon>Candidatus Fermentithermobacillia</taxon>
        <taxon>Candidatus Fermentithermobacillales</taxon>
        <taxon>Candidatus Fermentithermobacillaceae</taxon>
        <taxon>Candidatus Fermentithermobacillus</taxon>
    </lineage>
</organism>
<evidence type="ECO:0000259" key="10">
    <source>
        <dbReference type="Pfam" id="PF21082"/>
    </source>
</evidence>
<dbReference type="KEGG" id="fcz:IMF26_09720"/>
<feature type="region of interest" description="Disordered" evidence="7">
    <location>
        <begin position="276"/>
        <end position="299"/>
    </location>
</feature>
<keyword evidence="4 8" id="KW-0812">Transmembrane</keyword>
<dbReference type="PANTHER" id="PTHR30460">
    <property type="entry name" value="MODERATE CONDUCTANCE MECHANOSENSITIVE CHANNEL YBIO"/>
    <property type="match status" value="1"/>
</dbReference>
<protein>
    <submittedName>
        <fullName evidence="12">Mechanosensitive ion channel family protein</fullName>
    </submittedName>
</protein>
<keyword evidence="5 8" id="KW-1133">Transmembrane helix</keyword>
<evidence type="ECO:0000256" key="2">
    <source>
        <dbReference type="ARBA" id="ARBA00008017"/>
    </source>
</evidence>
<feature type="transmembrane region" description="Helical" evidence="8">
    <location>
        <begin position="92"/>
        <end position="110"/>
    </location>
</feature>
<dbReference type="InterPro" id="IPR006685">
    <property type="entry name" value="MscS_channel_2nd"/>
</dbReference>
<sequence length="299" mass="32483">MALFDKPVLMSAGSVFAKIAAVIVLSLVAVRAGDSLIDRVFFKSWKAKTWKTDEARARTLSGLLKSTLRYTVGVVSFLTVLDLLGIDTRALLGGAAILGLAVGFGAQNLVRDIITGFFIIYERQYDVGDYVTIAGVSGIVEEMGLRTTTLRDWSGDVHIVPNGLIEKTTNSSRAGSRALVEVSIAYEEDIRRAISVLQEVCDQVAKEMPVILEGPRVLGVTKLGDSGITISVWAKTKPLEQWAVERELRLRLKEALDEEGIEIPYPRMVVIRRKEENIAGGGGDPGSGPEISGSRTSEY</sequence>
<dbReference type="InterPro" id="IPR011014">
    <property type="entry name" value="MscS_channel_TM-2"/>
</dbReference>
<dbReference type="Pfam" id="PF21088">
    <property type="entry name" value="MS_channel_1st"/>
    <property type="match status" value="1"/>
</dbReference>
<evidence type="ECO:0000313" key="12">
    <source>
        <dbReference type="EMBL" id="QUL98289.1"/>
    </source>
</evidence>
<dbReference type="Gene3D" id="1.10.287.1260">
    <property type="match status" value="1"/>
</dbReference>
<dbReference type="Pfam" id="PF00924">
    <property type="entry name" value="MS_channel_2nd"/>
    <property type="match status" value="1"/>
</dbReference>
<reference evidence="12" key="2">
    <citation type="journal article" date="2023" name="Biology">
        <title>Prokaryotic Life Associated with Coal-Fire Gas Vents Revealed by Metagenomics.</title>
        <authorList>
            <person name="Kadnikov V.V."/>
            <person name="Mardanov A.V."/>
            <person name="Beletsky A.V."/>
            <person name="Karnachuk O.V."/>
            <person name="Ravin N.V."/>
        </authorList>
    </citation>
    <scope>NUCLEOTIDE SEQUENCE</scope>
    <source>
        <strain evidence="12">Bu02</strain>
    </source>
</reference>
<evidence type="ECO:0000256" key="8">
    <source>
        <dbReference type="SAM" id="Phobius"/>
    </source>
</evidence>